<evidence type="ECO:0000313" key="2">
    <source>
        <dbReference type="Proteomes" id="UP001151079"/>
    </source>
</evidence>
<dbReference type="Gene3D" id="2.60.40.10">
    <property type="entry name" value="Immunoglobulins"/>
    <property type="match status" value="1"/>
</dbReference>
<gene>
    <name evidence="1" type="ORF">OIU83_18500</name>
</gene>
<dbReference type="AlphaFoldDB" id="A0A9X2YX27"/>
<evidence type="ECO:0000313" key="1">
    <source>
        <dbReference type="EMBL" id="MCV9929659.1"/>
    </source>
</evidence>
<dbReference type="EMBL" id="JAOZEW010000022">
    <property type="protein sequence ID" value="MCV9929659.1"/>
    <property type="molecule type" value="Genomic_DNA"/>
</dbReference>
<name>A0A9X2YX27_9FLAO</name>
<sequence>MIRTLPTNLSRCFLLLCVIFFITTDLSAQLIIGKPSLSFTQICANPSFKNFQLSFNFSPSTELTATNQFIVELSDPSGNFGTNPTVVYTSAIGEITASPGNITFSPPVNTAGENYKIRIKSTSPSATSQNSNIFSAYYKPQDTQFTINNNIPTATYCASGSFVLTIDNPGTGLNDSPLKYPSLTYNWFKDNGLVLPPTKVASATGGSYSVTQPGVYYVETNYGTCTSDSYSNRVTVSESSTNVSTTISSSLGNPFCPSAGATTLSTTSGVSYKWSKDGTVISGATSQTYDTTTSGLYTVEVNFGGCSANASINLQSDGFKADIDPKGTSYIDIESGGTLDVTITTDAVDPSYKWYLNGTVITNAVSNIYSVKAVGNYKAEVTQTTGCVSTKDFTFQISDSNLKILNIPNIISLSSDQYNTWDIPADYKNADTNVMIVSSQGEVMFNGVDYNPSKWEIKDFKNVNPVYYYIITKGGDEKKGSITVIK</sequence>
<comment type="caution">
    <text evidence="1">The sequence shown here is derived from an EMBL/GenBank/DDBJ whole genome shotgun (WGS) entry which is preliminary data.</text>
</comment>
<protein>
    <submittedName>
        <fullName evidence="1">Gliding motility-associated C-terminal domain-containing protein</fullName>
    </submittedName>
</protein>
<proteinExistence type="predicted"/>
<reference evidence="1" key="1">
    <citation type="submission" date="2022-10" db="EMBL/GenBank/DDBJ databases">
        <title>Two novel species of Flavobacterium.</title>
        <authorList>
            <person name="Liu Q."/>
            <person name="Xin Y.-H."/>
        </authorList>
    </citation>
    <scope>NUCLEOTIDE SEQUENCE</scope>
    <source>
        <strain evidence="1">LS1R49</strain>
    </source>
</reference>
<dbReference type="RefSeq" id="WP_264207746.1">
    <property type="nucleotide sequence ID" value="NZ_JAOZEW010000022.1"/>
</dbReference>
<keyword evidence="2" id="KW-1185">Reference proteome</keyword>
<accession>A0A9X2YX27</accession>
<dbReference type="Proteomes" id="UP001151079">
    <property type="component" value="Unassembled WGS sequence"/>
</dbReference>
<dbReference type="InterPro" id="IPR013783">
    <property type="entry name" value="Ig-like_fold"/>
</dbReference>
<organism evidence="1 2">
    <name type="scientific">Flavobacterium shii</name>
    <dbReference type="NCBI Taxonomy" id="2987687"/>
    <lineage>
        <taxon>Bacteria</taxon>
        <taxon>Pseudomonadati</taxon>
        <taxon>Bacteroidota</taxon>
        <taxon>Flavobacteriia</taxon>
        <taxon>Flavobacteriales</taxon>
        <taxon>Flavobacteriaceae</taxon>
        <taxon>Flavobacterium</taxon>
    </lineage>
</organism>